<dbReference type="Gene3D" id="1.10.1200.10">
    <property type="entry name" value="ACP-like"/>
    <property type="match status" value="2"/>
</dbReference>
<comment type="cofactor">
    <cofactor evidence="1">
        <name>pantetheine 4'-phosphate</name>
        <dbReference type="ChEBI" id="CHEBI:47942"/>
    </cofactor>
</comment>
<evidence type="ECO:0000256" key="6">
    <source>
        <dbReference type="ARBA" id="ARBA00023194"/>
    </source>
</evidence>
<dbReference type="FunFam" id="2.30.38.10:FF:000001">
    <property type="entry name" value="Non-ribosomal peptide synthetase PvdI"/>
    <property type="match status" value="2"/>
</dbReference>
<dbReference type="Gene3D" id="3.30.559.10">
    <property type="entry name" value="Chloramphenicol acetyltransferase-like domain"/>
    <property type="match status" value="2"/>
</dbReference>
<evidence type="ECO:0000313" key="8">
    <source>
        <dbReference type="EMBL" id="AWX72303.1"/>
    </source>
</evidence>
<dbReference type="SUPFAM" id="SSF47336">
    <property type="entry name" value="ACP-like"/>
    <property type="match status" value="2"/>
</dbReference>
<dbReference type="NCBIfam" id="NF003417">
    <property type="entry name" value="PRK04813.1"/>
    <property type="match status" value="2"/>
</dbReference>
<dbReference type="InterPro" id="IPR001242">
    <property type="entry name" value="Condensation_dom"/>
</dbReference>
<dbReference type="FunFam" id="3.30.300.30:FF:000010">
    <property type="entry name" value="Enterobactin synthetase component F"/>
    <property type="match status" value="2"/>
</dbReference>
<dbReference type="InterPro" id="IPR020806">
    <property type="entry name" value="PKS_PP-bd"/>
</dbReference>
<dbReference type="Gene3D" id="3.30.559.30">
    <property type="entry name" value="Nonribosomal peptide synthetase, condensation domain"/>
    <property type="match status" value="3"/>
</dbReference>
<dbReference type="PANTHER" id="PTHR45527">
    <property type="entry name" value="NONRIBOSOMAL PEPTIDE SYNTHETASE"/>
    <property type="match status" value="1"/>
</dbReference>
<dbReference type="GO" id="GO:0044550">
    <property type="term" value="P:secondary metabolite biosynthetic process"/>
    <property type="evidence" value="ECO:0007669"/>
    <property type="project" value="UniProtKB-ARBA"/>
</dbReference>
<dbReference type="FunFam" id="3.40.50.980:FF:000002">
    <property type="entry name" value="Enterobactin synthetase component F"/>
    <property type="match status" value="1"/>
</dbReference>
<keyword evidence="3" id="KW-0596">Phosphopantetheine</keyword>
<dbReference type="SUPFAM" id="SSF56801">
    <property type="entry name" value="Acetyl-CoA synthetase-like"/>
    <property type="match status" value="2"/>
</dbReference>
<dbReference type="Pfam" id="PF13193">
    <property type="entry name" value="AMP-binding_C"/>
    <property type="match status" value="2"/>
</dbReference>
<gene>
    <name evidence="8" type="ORF">BVDSYZ_09815</name>
</gene>
<dbReference type="InterPro" id="IPR006162">
    <property type="entry name" value="Ppantetheine_attach_site"/>
</dbReference>
<dbReference type="EMBL" id="CP030150">
    <property type="protein sequence ID" value="AWX72303.1"/>
    <property type="molecule type" value="Genomic_DNA"/>
</dbReference>
<dbReference type="CDD" id="cd05930">
    <property type="entry name" value="A_NRPS"/>
    <property type="match status" value="1"/>
</dbReference>
<dbReference type="NCBIfam" id="TIGR01733">
    <property type="entry name" value="AA-adenyl-dom"/>
    <property type="match status" value="2"/>
</dbReference>
<dbReference type="InterPro" id="IPR023213">
    <property type="entry name" value="CAT-like_dom_sf"/>
</dbReference>
<dbReference type="RefSeq" id="WP_039251357.1">
    <property type="nucleotide sequence ID" value="NZ_CP015443.1"/>
</dbReference>
<evidence type="ECO:0000256" key="1">
    <source>
        <dbReference type="ARBA" id="ARBA00001957"/>
    </source>
</evidence>
<evidence type="ECO:0000256" key="2">
    <source>
        <dbReference type="ARBA" id="ARBA00006432"/>
    </source>
</evidence>
<dbReference type="FunFam" id="3.40.50.12780:FF:000012">
    <property type="entry name" value="Non-ribosomal peptide synthetase"/>
    <property type="match status" value="2"/>
</dbReference>
<accession>A0ABC8D8S4</accession>
<keyword evidence="4" id="KW-0597">Phosphoprotein</keyword>
<dbReference type="NCBIfam" id="TIGR01720">
    <property type="entry name" value="NRPS-para261"/>
    <property type="match status" value="1"/>
</dbReference>
<evidence type="ECO:0000256" key="5">
    <source>
        <dbReference type="ARBA" id="ARBA00022737"/>
    </source>
</evidence>
<dbReference type="SMART" id="SM00824">
    <property type="entry name" value="PKS_TE"/>
    <property type="match status" value="1"/>
</dbReference>
<dbReference type="InterPro" id="IPR036736">
    <property type="entry name" value="ACP-like_sf"/>
</dbReference>
<keyword evidence="6" id="KW-0045">Antibiotic biosynthesis</keyword>
<dbReference type="InterPro" id="IPR001031">
    <property type="entry name" value="Thioesterase"/>
</dbReference>
<dbReference type="Gene3D" id="1.10.287.490">
    <property type="entry name" value="Helix hairpin bin"/>
    <property type="match status" value="1"/>
</dbReference>
<dbReference type="InterPro" id="IPR020845">
    <property type="entry name" value="AMP-binding_CS"/>
</dbReference>
<keyword evidence="5" id="KW-0677">Repeat</keyword>
<evidence type="ECO:0000259" key="7">
    <source>
        <dbReference type="PROSITE" id="PS50075"/>
    </source>
</evidence>
<dbReference type="SUPFAM" id="SSF53474">
    <property type="entry name" value="alpha/beta-Hydrolases"/>
    <property type="match status" value="1"/>
</dbReference>
<dbReference type="SMART" id="SM00823">
    <property type="entry name" value="PKS_PP"/>
    <property type="match status" value="2"/>
</dbReference>
<evidence type="ECO:0000256" key="4">
    <source>
        <dbReference type="ARBA" id="ARBA00022553"/>
    </source>
</evidence>
<dbReference type="Pfam" id="PF00975">
    <property type="entry name" value="Thioesterase"/>
    <property type="match status" value="1"/>
</dbReference>
<dbReference type="CDD" id="cd19534">
    <property type="entry name" value="E_NRPS"/>
    <property type="match status" value="1"/>
</dbReference>
<dbReference type="Pfam" id="PF00668">
    <property type="entry name" value="Condensation"/>
    <property type="match status" value="3"/>
</dbReference>
<dbReference type="PROSITE" id="PS00455">
    <property type="entry name" value="AMP_BINDING"/>
    <property type="match status" value="2"/>
</dbReference>
<dbReference type="GO" id="GO:0043041">
    <property type="term" value="P:amino acid activation for nonribosomal peptide biosynthetic process"/>
    <property type="evidence" value="ECO:0007669"/>
    <property type="project" value="UniProtKB-ARBA"/>
</dbReference>
<name>A0ABC8D8S4_BACVE</name>
<dbReference type="GO" id="GO:0017000">
    <property type="term" value="P:antibiotic biosynthetic process"/>
    <property type="evidence" value="ECO:0007669"/>
    <property type="project" value="UniProtKB-KW"/>
</dbReference>
<dbReference type="Gene3D" id="3.40.50.980">
    <property type="match status" value="4"/>
</dbReference>
<dbReference type="InterPro" id="IPR025110">
    <property type="entry name" value="AMP-bd_C"/>
</dbReference>
<dbReference type="FunFam" id="1.10.1200.10:FF:000005">
    <property type="entry name" value="Nonribosomal peptide synthetase 1"/>
    <property type="match status" value="1"/>
</dbReference>
<evidence type="ECO:0000256" key="3">
    <source>
        <dbReference type="ARBA" id="ARBA00022450"/>
    </source>
</evidence>
<dbReference type="CDD" id="cd19543">
    <property type="entry name" value="DCL_NRPS"/>
    <property type="match status" value="1"/>
</dbReference>
<dbReference type="InterPro" id="IPR000873">
    <property type="entry name" value="AMP-dep_synth/lig_dom"/>
</dbReference>
<dbReference type="Gene3D" id="3.40.50.1820">
    <property type="entry name" value="alpha/beta hydrolase"/>
    <property type="match status" value="1"/>
</dbReference>
<dbReference type="InterPro" id="IPR010071">
    <property type="entry name" value="AA_adenyl_dom"/>
</dbReference>
<feature type="domain" description="Carrier" evidence="7">
    <location>
        <begin position="763"/>
        <end position="837"/>
    </location>
</feature>
<dbReference type="InterPro" id="IPR045851">
    <property type="entry name" value="AMP-bd_C_sf"/>
</dbReference>
<dbReference type="PROSITE" id="PS00012">
    <property type="entry name" value="PHOSPHOPANTETHEINE"/>
    <property type="match status" value="2"/>
</dbReference>
<dbReference type="InterPro" id="IPR010060">
    <property type="entry name" value="NRPS_synth"/>
</dbReference>
<dbReference type="SUPFAM" id="SSF52777">
    <property type="entry name" value="CoA-dependent acyltransferases"/>
    <property type="match status" value="5"/>
</dbReference>
<dbReference type="InterPro" id="IPR009081">
    <property type="entry name" value="PP-bd_ACP"/>
</dbReference>
<evidence type="ECO:0000313" key="9">
    <source>
        <dbReference type="Proteomes" id="UP000250069"/>
    </source>
</evidence>
<feature type="domain" description="Carrier" evidence="7">
    <location>
        <begin position="2286"/>
        <end position="2361"/>
    </location>
</feature>
<dbReference type="InterPro" id="IPR029058">
    <property type="entry name" value="AB_hydrolase_fold"/>
</dbReference>
<dbReference type="PROSITE" id="PS50075">
    <property type="entry name" value="CARRIER"/>
    <property type="match status" value="2"/>
</dbReference>
<organism evidence="8 9">
    <name type="scientific">Bacillus velezensis</name>
    <dbReference type="NCBI Taxonomy" id="492670"/>
    <lineage>
        <taxon>Bacteria</taxon>
        <taxon>Bacillati</taxon>
        <taxon>Bacillota</taxon>
        <taxon>Bacilli</taxon>
        <taxon>Bacillales</taxon>
        <taxon>Bacillaceae</taxon>
        <taxon>Bacillus</taxon>
        <taxon>Bacillus amyloliquefaciens group</taxon>
    </lineage>
</organism>
<sequence length="2618" mass="297043">MSEFKQQELFWGRMFHTEDRPSAFPSFQMSDSTVKRDITSGSDCIHSSLSADVSRRILTMTNQTPMAVYLVLLIGIESLLYKYTGEEGVITGVPTFEDETDEDLRSDQLMLIKQHINSGSTFKSIFHELKHTLDEAILYQDVPFDKMAGQLRLNYNANHLPIIDTVVSLEQIHPDGFIETAAADALFQFAMGEDLIDIKLCFNEQVYDRQYMMQVLGHLNRLFSVILFQPELPLGQVNILPESETHSLLVDNQTAKTEYPRDKTVYQLFEEQMKRTPDQAAVIYGEKQFTYRQLNERANQLARTLRKKGVKTDRLTAIICEHEIELVVGILAVLKAGGAYVPIDPDYPKHRIQYIVEDSQADIVLTQSHLQKQLELAGTMVFLDQESSYHEDGSDLEPISSTKDLAYVIYTSGSTGKPKGVAIEHQGLTNYIWWARRVYVKGEKTNFPLYSSIAFDLTITSVFTPLITGNAIIVYGGENSAALLDSIIQDSRADIIKLTPAHLQLLKEINIPAECTIRKFIVGGDNLSTRLARSISGKFGGKIEIFNEYGPTETVVGCMIYSFDPQYDRRESVPIGTAADNMNIFVLDKNMKPVPAGVPGEIYISGDGIARGYLNRAELTAERFLQHPFVPEVKMYRTGDLARRLPDGNIEYLGRIDHQVKIRGYRIEIGEVESAFFQIPPIQEALVTAQETNGETSLCAYYTAQHSLTAGEIREHLSRQLPSYMIPAYFVQLAAMPLTSNGKIDRQALPAPTGNLTGNPYTAPRTELEKILAGVWESVLGAEQVGIDDHFFELGGDSIKSIQVTSSLYQAGYKLDIKHLFKHPTISGLAPFIKPVTRIAEQGEIKGRTLLTPIQHWFFARQYPDPHHYNQSVMLYFKEGLDESKLQKVMKKIAEHHDALRMVYVQGDHEYEARTRGISEGELFSLDVFSLLEENNPAETIEMIANDIQQSIHLADGPLMKLGLFQCQDGDHLLIAIHHLVVDGVSWRILLEDITSAYEQLQNGEAITLPKKTDSYLLWAERLKRYAESPEFEAKNQYWLEQKHISQHKLPEDNEQETGLAEDRETIIVQWTEEETERLLKKSNRAYTTDINDLLLTGLGMAVHRWTGHEEIHVHLEGHGRESVFQDVDISRTVGWFTTQYPVSLQIQADRDISQRIRTVKEQLRQIPQKGIGYGLMKYLSDHPKASEWTGHPEISFNYLGQFDQDFENGGIEVSPYSGGKIASDRHPIAYTLDINGMISDGRLSLAISYSGKQYRRETMETCAALLKKSLKEVIEHCAAQEHIHLTPSDISLKDITIEELDQFVKQTQHIGDIENIYPLTPMQKGMLFHSLIDSASRAYFEQAAFDLKGDLDIEAFTMSLSQLAERHEILRTHFYTEWKDQPLQIVFRKKPIEITVEDIRSMKNKQRNEFIAGFVQKDKARGFDLTQDALMRVSILRTEDDQVRLIWSFHHILMDGWCLPLITKEVFETYYELLERRKPEREAVTPYSRYIEWLKDQDHQNALAYWQKYLDGYEGQTVLLKEPVSNQAKKYQKQRLACRLGKQLSEEIRQTASKHHVTVNTFIQSAWGLLLQRYNNSQDVVFGSVVSGRPAEIPGIESMVGLFINTIPVRITAQPGMTVEQVLKMSQEQALASQAYDTFPLYEIQAQTEQKQQLISHIMVFENYPVEKQMEHMKPNRDALDIINFHMEEHTHYDFNFIVMPAGEIDIHFVYNSNVYDHASVKRMEEHFMQIIKQMVNSQAIRVQDLDILTGDERSLLIEAFNDTEADYPKEKTLHQLFEEQAQRTPDQTAVVYGESQLTYRELNERANQLARTLQSEGVQPDQPVGIMAERSLEMIVGLFGILKAGGAYVPIDPSYPVERIHYILEDSDTKLLLAQSHLRKSVPFTGKMLDLEDPRFSWEDGSNLKQTAGPNHLAYVIYTSGSTGRPKGVMVEHRSVINRLVWMQEHYPLDKQDVILQKTPITFDVSVWELFWWSMTGSKAVLLSNGGEKNPDVILDTIAQKNVTIMHFVPAMLHAFLESMEQKSDEELKRKLASLKYVFASGEALTPAHVAGFHRMITPAGEAQIINLYGPTEATIDVSYFECEAGETLNSVPIGKPISNIQLYIVQPGSEYFQPLGVAGELCIAGDGLARGYLNRPELTAEKFAAHPFEAGKRMYRTGDLARWLPDGNIEYLGRIDHQVKIRGYRIELGEIEASLLQLDAVKEAVVIAIEKEGSKQLCAYLSGDESLNTAQLKRHLLNKLPAYMIPAYFVQVEKMPITANGKIDRKALPAPEGNRLTGTEYTAPGTLIEKQLADIWKDILALPDPGIKDHFFDVGGHSLKVLQLIHQINAGMGLNMHYQAVYDFPTIETMARAIQAAVFESETDHNVFVKLNQEDSIPVFCFPPLIGYGLVYNEMAKRLDGVSTVYAADFLEEPSHEKEIVDRYAESMIRIQEQGPFVLLGYSSGSNLAFEAAKALEKRGRTVSDVIMLDSKITTSVTHLSEEEIEEIVHLNMDIIPDYYREILTIPSIKDKIRGYLAYHNEVINSGAVNANIHHLLCGDVTDDRGWTQSTAQHYLEYKLKGDHVTIFEPHNIEENAEAIRSIIKKIEERHHHGLVLEEQLSMGSFAGDAKFDKM</sequence>
<protein>
    <submittedName>
        <fullName evidence="8">Non-ribosomal peptide synthetase</fullName>
    </submittedName>
</protein>
<dbReference type="Gene3D" id="3.30.300.30">
    <property type="match status" value="2"/>
</dbReference>
<dbReference type="Proteomes" id="UP000250069">
    <property type="component" value="Chromosome"/>
</dbReference>
<dbReference type="FunFam" id="3.40.50.980:FF:000001">
    <property type="entry name" value="Non-ribosomal peptide synthetase"/>
    <property type="match status" value="2"/>
</dbReference>
<dbReference type="InterPro" id="IPR020802">
    <property type="entry name" value="TesA-like"/>
</dbReference>
<comment type="similarity">
    <text evidence="2">Belongs to the ATP-dependent AMP-binding enzyme family.</text>
</comment>
<proteinExistence type="inferred from homology"/>
<dbReference type="GO" id="GO:0008610">
    <property type="term" value="P:lipid biosynthetic process"/>
    <property type="evidence" value="ECO:0007669"/>
    <property type="project" value="UniProtKB-ARBA"/>
</dbReference>
<dbReference type="PANTHER" id="PTHR45527:SF1">
    <property type="entry name" value="FATTY ACID SYNTHASE"/>
    <property type="match status" value="1"/>
</dbReference>
<reference evidence="8 9" key="1">
    <citation type="submission" date="2018-06" db="EMBL/GenBank/DDBJ databases">
        <title>Complete Genome Sequence of Bacillus velezensis DSYZ, a Plant Growth-Promoting Rhizobacterium with Antifungal Activity.</title>
        <authorList>
            <person name="Du B."/>
            <person name="Ding Y."/>
            <person name="Liu K."/>
            <person name="Yao L."/>
            <person name="Wang C."/>
            <person name="Li H."/>
            <person name="Liu H."/>
        </authorList>
    </citation>
    <scope>NUCLEOTIDE SEQUENCE [LARGE SCALE GENOMIC DNA]</scope>
    <source>
        <strain evidence="8 9">DSYZ</strain>
    </source>
</reference>
<dbReference type="Pfam" id="PF00550">
    <property type="entry name" value="PP-binding"/>
    <property type="match status" value="2"/>
</dbReference>
<dbReference type="Pfam" id="PF00501">
    <property type="entry name" value="AMP-binding"/>
    <property type="match status" value="2"/>
</dbReference>
<dbReference type="Gene3D" id="2.30.38.10">
    <property type="entry name" value="Luciferase, Domain 3"/>
    <property type="match status" value="2"/>
</dbReference>